<organism evidence="4">
    <name type="scientific">Onchocerca flexuosa</name>
    <dbReference type="NCBI Taxonomy" id="387005"/>
    <lineage>
        <taxon>Eukaryota</taxon>
        <taxon>Metazoa</taxon>
        <taxon>Ecdysozoa</taxon>
        <taxon>Nematoda</taxon>
        <taxon>Chromadorea</taxon>
        <taxon>Rhabditida</taxon>
        <taxon>Spirurina</taxon>
        <taxon>Spiruromorpha</taxon>
        <taxon>Filarioidea</taxon>
        <taxon>Onchocercidae</taxon>
        <taxon>Onchocerca</taxon>
    </lineage>
</organism>
<keyword evidence="1" id="KW-1133">Transmembrane helix</keyword>
<keyword evidence="1" id="KW-0472">Membrane</keyword>
<accession>A0A183HX57</accession>
<dbReference type="STRING" id="387005.A0A183HX57"/>
<evidence type="ECO:0000313" key="3">
    <source>
        <dbReference type="Proteomes" id="UP000267606"/>
    </source>
</evidence>
<dbReference type="Proteomes" id="UP000267606">
    <property type="component" value="Unassembled WGS sequence"/>
</dbReference>
<reference evidence="4" key="1">
    <citation type="submission" date="2016-06" db="UniProtKB">
        <authorList>
            <consortium name="WormBaseParasite"/>
        </authorList>
    </citation>
    <scope>IDENTIFICATION</scope>
</reference>
<dbReference type="AlphaFoldDB" id="A0A183HX57"/>
<name>A0A183HX57_9BILA</name>
<keyword evidence="1" id="KW-0812">Transmembrane</keyword>
<keyword evidence="3" id="KW-1185">Reference proteome</keyword>
<evidence type="ECO:0000313" key="2">
    <source>
        <dbReference type="EMBL" id="VDO81649.1"/>
    </source>
</evidence>
<protein>
    <submittedName>
        <fullName evidence="2 4">Uncharacterized protein</fullName>
    </submittedName>
</protein>
<evidence type="ECO:0000313" key="4">
    <source>
        <dbReference type="WBParaSite" id="OFLC_0001206901-mRNA-1"/>
    </source>
</evidence>
<gene>
    <name evidence="2" type="ORF">OFLC_LOCUS12071</name>
</gene>
<dbReference type="WBParaSite" id="OFLC_0001206901-mRNA-1">
    <property type="protein sequence ID" value="OFLC_0001206901-mRNA-1"/>
    <property type="gene ID" value="OFLC_0001206901"/>
</dbReference>
<sequence>MNTGRILGKQLGEPLFDLPLILPEMALHYLIATSEKLATEEQNQFLMDYERSVIPIIQKRLFAQVSFLLRGFYGEKFTAEEMTAVFVRMFYEQQIPETFACNLITYCTDEDITDRGVLAEVCFIFLLYLINFATFLDLMQLTI</sequence>
<proteinExistence type="predicted"/>
<feature type="transmembrane region" description="Helical" evidence="1">
    <location>
        <begin position="117"/>
        <end position="136"/>
    </location>
</feature>
<reference evidence="2 3" key="2">
    <citation type="submission" date="2018-11" db="EMBL/GenBank/DDBJ databases">
        <authorList>
            <consortium name="Pathogen Informatics"/>
        </authorList>
    </citation>
    <scope>NUCLEOTIDE SEQUENCE [LARGE SCALE GENOMIC DNA]</scope>
</reference>
<dbReference type="EMBL" id="UZAJ01018256">
    <property type="protein sequence ID" value="VDO81649.1"/>
    <property type="molecule type" value="Genomic_DNA"/>
</dbReference>
<evidence type="ECO:0000256" key="1">
    <source>
        <dbReference type="SAM" id="Phobius"/>
    </source>
</evidence>